<dbReference type="AlphaFoldDB" id="A0A8S3YNE8"/>
<name>A0A8S3YNE8_9EUPU</name>
<evidence type="ECO:0000313" key="2">
    <source>
        <dbReference type="EMBL" id="CAG5118717.1"/>
    </source>
</evidence>
<gene>
    <name evidence="2" type="ORF">CUNI_LOCUS4275</name>
</gene>
<feature type="non-terminal residue" evidence="2">
    <location>
        <position position="82"/>
    </location>
</feature>
<accession>A0A8S3YNE8</accession>
<dbReference type="Proteomes" id="UP000678393">
    <property type="component" value="Unassembled WGS sequence"/>
</dbReference>
<proteinExistence type="predicted"/>
<dbReference type="OrthoDB" id="189220at2759"/>
<sequence>FVNHAYERLCGYSSEDLLGRDSRELHRTDKNKDITEVINGHMKKGKKCTSNRTHAREIRDVINILPAGKRRTPGSLQCLGVD</sequence>
<dbReference type="InterPro" id="IPR013767">
    <property type="entry name" value="PAS_fold"/>
</dbReference>
<dbReference type="Gene3D" id="3.30.450.20">
    <property type="entry name" value="PAS domain"/>
    <property type="match status" value="1"/>
</dbReference>
<dbReference type="NCBIfam" id="TIGR00229">
    <property type="entry name" value="sensory_box"/>
    <property type="match status" value="1"/>
</dbReference>
<keyword evidence="3" id="KW-1185">Reference proteome</keyword>
<evidence type="ECO:0000259" key="1">
    <source>
        <dbReference type="PROSITE" id="PS50112"/>
    </source>
</evidence>
<dbReference type="EMBL" id="CAJHNH020000597">
    <property type="protein sequence ID" value="CAG5118717.1"/>
    <property type="molecule type" value="Genomic_DNA"/>
</dbReference>
<organism evidence="2 3">
    <name type="scientific">Candidula unifasciata</name>
    <dbReference type="NCBI Taxonomy" id="100452"/>
    <lineage>
        <taxon>Eukaryota</taxon>
        <taxon>Metazoa</taxon>
        <taxon>Spiralia</taxon>
        <taxon>Lophotrochozoa</taxon>
        <taxon>Mollusca</taxon>
        <taxon>Gastropoda</taxon>
        <taxon>Heterobranchia</taxon>
        <taxon>Euthyneura</taxon>
        <taxon>Panpulmonata</taxon>
        <taxon>Eupulmonata</taxon>
        <taxon>Stylommatophora</taxon>
        <taxon>Helicina</taxon>
        <taxon>Helicoidea</taxon>
        <taxon>Geomitridae</taxon>
        <taxon>Candidula</taxon>
    </lineage>
</organism>
<dbReference type="PROSITE" id="PS50112">
    <property type="entry name" value="PAS"/>
    <property type="match status" value="1"/>
</dbReference>
<reference evidence="2" key="1">
    <citation type="submission" date="2021-04" db="EMBL/GenBank/DDBJ databases">
        <authorList>
            <consortium name="Molecular Ecology Group"/>
        </authorList>
    </citation>
    <scope>NUCLEOTIDE SEQUENCE</scope>
</reference>
<dbReference type="SUPFAM" id="SSF55785">
    <property type="entry name" value="PYP-like sensor domain (PAS domain)"/>
    <property type="match status" value="1"/>
</dbReference>
<dbReference type="Pfam" id="PF00989">
    <property type="entry name" value="PAS"/>
    <property type="match status" value="1"/>
</dbReference>
<dbReference type="GO" id="GO:0006355">
    <property type="term" value="P:regulation of DNA-templated transcription"/>
    <property type="evidence" value="ECO:0007669"/>
    <property type="project" value="InterPro"/>
</dbReference>
<feature type="domain" description="PAS" evidence="1">
    <location>
        <begin position="1"/>
        <end position="45"/>
    </location>
</feature>
<dbReference type="InterPro" id="IPR035965">
    <property type="entry name" value="PAS-like_dom_sf"/>
</dbReference>
<protein>
    <recommendedName>
        <fullName evidence="1">PAS domain-containing protein</fullName>
    </recommendedName>
</protein>
<evidence type="ECO:0000313" key="3">
    <source>
        <dbReference type="Proteomes" id="UP000678393"/>
    </source>
</evidence>
<feature type="non-terminal residue" evidence="2">
    <location>
        <position position="1"/>
    </location>
</feature>
<comment type="caution">
    <text evidence="2">The sequence shown here is derived from an EMBL/GenBank/DDBJ whole genome shotgun (WGS) entry which is preliminary data.</text>
</comment>
<dbReference type="InterPro" id="IPR000014">
    <property type="entry name" value="PAS"/>
</dbReference>
<dbReference type="CDD" id="cd00130">
    <property type="entry name" value="PAS"/>
    <property type="match status" value="1"/>
</dbReference>